<feature type="compositionally biased region" description="Acidic residues" evidence="8">
    <location>
        <begin position="176"/>
        <end position="198"/>
    </location>
</feature>
<evidence type="ECO:0000256" key="4">
    <source>
        <dbReference type="ARBA" id="ARBA00015653"/>
    </source>
</evidence>
<name>A0A087TSQ4_STEMI</name>
<dbReference type="GO" id="GO:0005886">
    <property type="term" value="C:plasma membrane"/>
    <property type="evidence" value="ECO:0007669"/>
    <property type="project" value="InterPro"/>
</dbReference>
<dbReference type="GO" id="GO:0006821">
    <property type="term" value="P:chloride transport"/>
    <property type="evidence" value="ECO:0007669"/>
    <property type="project" value="InterPro"/>
</dbReference>
<gene>
    <name evidence="9" type="ORF">X975_05612</name>
</gene>
<proteinExistence type="inferred from homology"/>
<sequence>MLLKNYAPPTEGIHHAEPNVTAYFGDKNLGKGTLYISESVLCWLTSSGDGFSLSYPSIYIHAISKDLNNFPYECLYLMIDEKITISEVSEIQDEVSEDQELRSALNNLAVEEEEDDSLEPAEMHFVPDNKNMLDVMYKALCDCQALHPDSPTKDEDDDDEIVLPPISIQHANGVLEEMDDVVEDDSDMDEEQFEDAEQ</sequence>
<evidence type="ECO:0000313" key="9">
    <source>
        <dbReference type="EMBL" id="KFM68143.1"/>
    </source>
</evidence>
<feature type="region of interest" description="Disordered" evidence="8">
    <location>
        <begin position="172"/>
        <end position="198"/>
    </location>
</feature>
<evidence type="ECO:0000256" key="7">
    <source>
        <dbReference type="ARBA" id="ARBA00045890"/>
    </source>
</evidence>
<dbReference type="Pfam" id="PF03517">
    <property type="entry name" value="Voldacs"/>
    <property type="match status" value="1"/>
</dbReference>
<protein>
    <recommendedName>
        <fullName evidence="4">Methylosome subunit pICln</fullName>
    </recommendedName>
</protein>
<dbReference type="PANTHER" id="PTHR21399:SF0">
    <property type="entry name" value="METHYLOSOME SUBUNIT PICLN"/>
    <property type="match status" value="1"/>
</dbReference>
<evidence type="ECO:0000256" key="8">
    <source>
        <dbReference type="SAM" id="MobiDB-lite"/>
    </source>
</evidence>
<feature type="non-terminal residue" evidence="9">
    <location>
        <position position="198"/>
    </location>
</feature>
<dbReference type="InterPro" id="IPR011993">
    <property type="entry name" value="PH-like_dom_sf"/>
</dbReference>
<dbReference type="GO" id="GO:0005829">
    <property type="term" value="C:cytosol"/>
    <property type="evidence" value="ECO:0007669"/>
    <property type="project" value="InterPro"/>
</dbReference>
<dbReference type="GO" id="GO:0034715">
    <property type="term" value="C:pICln-Sm protein complex"/>
    <property type="evidence" value="ECO:0007669"/>
    <property type="project" value="InterPro"/>
</dbReference>
<evidence type="ECO:0000256" key="2">
    <source>
        <dbReference type="ARBA" id="ARBA00004496"/>
    </source>
</evidence>
<accession>A0A087TSQ4</accession>
<dbReference type="InterPro" id="IPR003521">
    <property type="entry name" value="ICln"/>
</dbReference>
<dbReference type="PRINTS" id="PR01348">
    <property type="entry name" value="ICLNCHANNEL"/>
</dbReference>
<comment type="function">
    <text evidence="7">Involved in both the assembly of spliceosomal snRNPs and the methylation of Sm proteins. Chaperone that regulates the assembly of spliceosomal U1, U2, U4 and U5 small nuclear ribonucleoproteins (snRNPs), the building blocks of the spliceosome, and thereby plays an important role in the splicing of cellular pre-mRNAs. Most spliceosomal snRNPs contain a common set of Sm proteins SNRPB, SNRPD1, SNRPD2, SNRPD3, SNRPE, SNRPF and SNRPG that assemble in a heptameric protein ring on the Sm site of the small nuclear RNA to form the core snRNP (Sm core). In the cytosol, the Sm proteins SNRPD1, SNRPD2, SNRPE, SNRPF and SNRPG are trapped in an inactive 6S pICln-Sm complex by the chaperone CLNS1A that controls the assembly of the core snRNP. Dissociation by the SMN complex of CLNS1A from the trapped Sm proteins and their transfer to an SMN-Sm complex triggers the assembly of core snRNPs and their transport to the nucleus.</text>
</comment>
<comment type="subcellular location">
    <subcellularLocation>
        <location evidence="2">Cytoplasm</location>
    </subcellularLocation>
    <subcellularLocation>
        <location evidence="1">Nucleus</location>
    </subcellularLocation>
</comment>
<dbReference type="AlphaFoldDB" id="A0A087TSQ4"/>
<dbReference type="GO" id="GO:0034709">
    <property type="term" value="C:methylosome"/>
    <property type="evidence" value="ECO:0007669"/>
    <property type="project" value="InterPro"/>
</dbReference>
<dbReference type="OMA" id="YFMLDHK"/>
<keyword evidence="5" id="KW-0963">Cytoplasm</keyword>
<comment type="similarity">
    <text evidence="3">Belongs to the pICln (TC 1.A.47) family.</text>
</comment>
<reference evidence="9 10" key="1">
    <citation type="submission" date="2013-11" db="EMBL/GenBank/DDBJ databases">
        <title>Genome sequencing of Stegodyphus mimosarum.</title>
        <authorList>
            <person name="Bechsgaard J."/>
        </authorList>
    </citation>
    <scope>NUCLEOTIDE SEQUENCE [LARGE SCALE GENOMIC DNA]</scope>
</reference>
<evidence type="ECO:0000256" key="3">
    <source>
        <dbReference type="ARBA" id="ARBA00007054"/>
    </source>
</evidence>
<dbReference type="GO" id="GO:0006884">
    <property type="term" value="P:cell volume homeostasis"/>
    <property type="evidence" value="ECO:0007669"/>
    <property type="project" value="InterPro"/>
</dbReference>
<dbReference type="PANTHER" id="PTHR21399">
    <property type="entry name" value="CHLORIDE CONDUCTANCE REGULATORY PROTEIN ICLN"/>
    <property type="match status" value="1"/>
</dbReference>
<keyword evidence="10" id="KW-1185">Reference proteome</keyword>
<dbReference type="InterPro" id="IPR039924">
    <property type="entry name" value="ICln/Lot5/Saf5"/>
</dbReference>
<evidence type="ECO:0000256" key="5">
    <source>
        <dbReference type="ARBA" id="ARBA00022490"/>
    </source>
</evidence>
<dbReference type="GO" id="GO:0000387">
    <property type="term" value="P:spliceosomal snRNP assembly"/>
    <property type="evidence" value="ECO:0007669"/>
    <property type="project" value="InterPro"/>
</dbReference>
<keyword evidence="6" id="KW-0539">Nucleus</keyword>
<evidence type="ECO:0000256" key="6">
    <source>
        <dbReference type="ARBA" id="ARBA00023242"/>
    </source>
</evidence>
<evidence type="ECO:0000256" key="1">
    <source>
        <dbReference type="ARBA" id="ARBA00004123"/>
    </source>
</evidence>
<dbReference type="GO" id="GO:0045292">
    <property type="term" value="P:mRNA cis splicing, via spliceosome"/>
    <property type="evidence" value="ECO:0007669"/>
    <property type="project" value="TreeGrafter"/>
</dbReference>
<dbReference type="STRING" id="407821.A0A087TSQ4"/>
<dbReference type="EMBL" id="KK116566">
    <property type="protein sequence ID" value="KFM68143.1"/>
    <property type="molecule type" value="Genomic_DNA"/>
</dbReference>
<dbReference type="Gene3D" id="2.30.29.30">
    <property type="entry name" value="Pleckstrin-homology domain (PH domain)/Phosphotyrosine-binding domain (PTB)"/>
    <property type="match status" value="1"/>
</dbReference>
<dbReference type="Proteomes" id="UP000054359">
    <property type="component" value="Unassembled WGS sequence"/>
</dbReference>
<evidence type="ECO:0000313" key="10">
    <source>
        <dbReference type="Proteomes" id="UP000054359"/>
    </source>
</evidence>
<dbReference type="OrthoDB" id="19714at2759"/>
<organism evidence="9 10">
    <name type="scientific">Stegodyphus mimosarum</name>
    <name type="common">African social velvet spider</name>
    <dbReference type="NCBI Taxonomy" id="407821"/>
    <lineage>
        <taxon>Eukaryota</taxon>
        <taxon>Metazoa</taxon>
        <taxon>Ecdysozoa</taxon>
        <taxon>Arthropoda</taxon>
        <taxon>Chelicerata</taxon>
        <taxon>Arachnida</taxon>
        <taxon>Araneae</taxon>
        <taxon>Araneomorphae</taxon>
        <taxon>Entelegynae</taxon>
        <taxon>Eresoidea</taxon>
        <taxon>Eresidae</taxon>
        <taxon>Stegodyphus</taxon>
    </lineage>
</organism>
<dbReference type="GO" id="GO:0005681">
    <property type="term" value="C:spliceosomal complex"/>
    <property type="evidence" value="ECO:0007669"/>
    <property type="project" value="TreeGrafter"/>
</dbReference>